<feature type="region of interest" description="Disordered" evidence="1">
    <location>
        <begin position="609"/>
        <end position="656"/>
    </location>
</feature>
<name>A0A6G0WZ95_9STRA</name>
<evidence type="ECO:0000256" key="1">
    <source>
        <dbReference type="SAM" id="MobiDB-lite"/>
    </source>
</evidence>
<feature type="transmembrane region" description="Helical" evidence="2">
    <location>
        <begin position="274"/>
        <end position="295"/>
    </location>
</feature>
<sequence length="656" mass="74913">MSNDTMSMANDTLSMLNETTDLLDGTTDASKLPSVKDTFPDNALFHIGLQLPVYSTLLSFLYVIAFVIVLKMALTKLENKAAPHPKYFTLLTHMYRELLVGGLIQFLSKRLGEYSVFDKDSNNYIAWEAVDDMILFFAIALTVQSSIMFLRLRQRNFQMDKHALLTPAELYAQATSDGKSNKIAKEYVSTAKMFVLRDFFLRQYDLPRLFSFPKYLRAVQDTEIIHLYEVEKSTWIILVLLQGLYYVISDDVRPGYRDELQDPGTRESIHKSRLLIIFIFIMILIFMMLGLYFYLKRCVSIMVMHAGGDEAQLTAALKLLADATDVAAPETTEVTLLKLFDRTENLPEYEGSSSFSDLLGTVFRKVTGSKWGKKKNDVPHLECDLNLPYFSRKFVHVLAKFFLTVNAFYFSFLLQGFMVLVANGKWWSLAIIGGQMVVLLLNMTFLSPRIIRQFTLINGIVRVNPGELKSVLEHFIEVLELQRRMVRAVVAHCETNNIDVSKIMTDLKAHDVDNSRYVESEILRSTIMNYGFKFSKNKFNTFVRLQFKTKGTKVRYDLFFRVFFREVANMSVEDATRHGHKPKALVRAPSSQADTTLTGERSSVQSSLLAHQLAPPSSQAPAELPRQHNFDNSSFFVHSPDHSSSPEPEKIDSFLI</sequence>
<keyword evidence="2" id="KW-1133">Transmembrane helix</keyword>
<keyword evidence="2" id="KW-0472">Membrane</keyword>
<keyword evidence="2" id="KW-0812">Transmembrane</keyword>
<dbReference type="AlphaFoldDB" id="A0A6G0WZ95"/>
<dbReference type="EMBL" id="VJMJ01000128">
    <property type="protein sequence ID" value="KAF0732849.1"/>
    <property type="molecule type" value="Genomic_DNA"/>
</dbReference>
<feature type="transmembrane region" description="Helical" evidence="2">
    <location>
        <begin position="426"/>
        <end position="446"/>
    </location>
</feature>
<evidence type="ECO:0000313" key="3">
    <source>
        <dbReference type="EMBL" id="KAF0732849.1"/>
    </source>
</evidence>
<reference evidence="3 4" key="1">
    <citation type="submission" date="2019-07" db="EMBL/GenBank/DDBJ databases">
        <title>Genomics analysis of Aphanomyces spp. identifies a new class of oomycete effector associated with host adaptation.</title>
        <authorList>
            <person name="Gaulin E."/>
        </authorList>
    </citation>
    <scope>NUCLEOTIDE SEQUENCE [LARGE SCALE GENOMIC DNA]</scope>
    <source>
        <strain evidence="3 4">ATCC 201684</strain>
    </source>
</reference>
<evidence type="ECO:0008006" key="5">
    <source>
        <dbReference type="Google" id="ProtNLM"/>
    </source>
</evidence>
<feature type="compositionally biased region" description="Basic and acidic residues" evidence="1">
    <location>
        <begin position="647"/>
        <end position="656"/>
    </location>
</feature>
<dbReference type="SUPFAM" id="SSF47473">
    <property type="entry name" value="EF-hand"/>
    <property type="match status" value="1"/>
</dbReference>
<feature type="region of interest" description="Disordered" evidence="1">
    <location>
        <begin position="576"/>
        <end position="596"/>
    </location>
</feature>
<protein>
    <recommendedName>
        <fullName evidence="5">EF-hand domain-containing protein</fullName>
    </recommendedName>
</protein>
<feature type="transmembrane region" description="Helical" evidence="2">
    <location>
        <begin position="53"/>
        <end position="75"/>
    </location>
</feature>
<evidence type="ECO:0000256" key="2">
    <source>
        <dbReference type="SAM" id="Phobius"/>
    </source>
</evidence>
<accession>A0A6G0WZ95</accession>
<comment type="caution">
    <text evidence="3">The sequence shown here is derived from an EMBL/GenBank/DDBJ whole genome shotgun (WGS) entry which is preliminary data.</text>
</comment>
<dbReference type="Proteomes" id="UP000481153">
    <property type="component" value="Unassembled WGS sequence"/>
</dbReference>
<feature type="compositionally biased region" description="Polar residues" evidence="1">
    <location>
        <begin position="609"/>
        <end position="620"/>
    </location>
</feature>
<proteinExistence type="predicted"/>
<feature type="transmembrane region" description="Helical" evidence="2">
    <location>
        <begin position="397"/>
        <end position="420"/>
    </location>
</feature>
<dbReference type="VEuPathDB" id="FungiDB:AeMF1_018697"/>
<organism evidence="3 4">
    <name type="scientific">Aphanomyces euteiches</name>
    <dbReference type="NCBI Taxonomy" id="100861"/>
    <lineage>
        <taxon>Eukaryota</taxon>
        <taxon>Sar</taxon>
        <taxon>Stramenopiles</taxon>
        <taxon>Oomycota</taxon>
        <taxon>Saprolegniomycetes</taxon>
        <taxon>Saprolegniales</taxon>
        <taxon>Verrucalvaceae</taxon>
        <taxon>Aphanomyces</taxon>
    </lineage>
</organism>
<feature type="transmembrane region" description="Helical" evidence="2">
    <location>
        <begin position="133"/>
        <end position="152"/>
    </location>
</feature>
<evidence type="ECO:0000313" key="4">
    <source>
        <dbReference type="Proteomes" id="UP000481153"/>
    </source>
</evidence>
<dbReference type="InterPro" id="IPR011992">
    <property type="entry name" value="EF-hand-dom_pair"/>
</dbReference>
<gene>
    <name evidence="3" type="ORF">Ae201684_010177</name>
</gene>
<keyword evidence="4" id="KW-1185">Reference proteome</keyword>